<evidence type="ECO:0000313" key="2">
    <source>
        <dbReference type="EnsemblPlants" id="TraesCS3D02G506000.1"/>
    </source>
</evidence>
<evidence type="ECO:0000256" key="1">
    <source>
        <dbReference type="SAM" id="MobiDB-lite"/>
    </source>
</evidence>
<dbReference type="RefSeq" id="XP_044354230.1">
    <property type="nucleotide sequence ID" value="XM_044498295.1"/>
</dbReference>
<dbReference type="GO" id="GO:0030515">
    <property type="term" value="F:snoRNA binding"/>
    <property type="evidence" value="ECO:0000318"/>
    <property type="project" value="GO_Central"/>
</dbReference>
<dbReference type="Gramene" id="TraesCLE_scaffold_008059_01G000400.1">
    <property type="protein sequence ID" value="TraesCLE_scaffold_008059_01G000400.1"/>
    <property type="gene ID" value="TraesCLE_scaffold_008059_01G000400"/>
</dbReference>
<dbReference type="PANTHER" id="PTHR10894">
    <property type="entry name" value="NUCLEOLAR PROTEIN 5 NUCLEOLAR PROTEIN NOP5 NOP58"/>
    <property type="match status" value="1"/>
</dbReference>
<keyword evidence="3" id="KW-1185">Reference proteome</keyword>
<reference evidence="2" key="1">
    <citation type="submission" date="2018-08" db="EMBL/GenBank/DDBJ databases">
        <authorList>
            <person name="Rossello M."/>
        </authorList>
    </citation>
    <scope>NUCLEOTIDE SEQUENCE [LARGE SCALE GENOMIC DNA]</scope>
    <source>
        <strain evidence="2">cv. Chinese Spring</strain>
    </source>
</reference>
<dbReference type="PANTHER" id="PTHR10894:SF24">
    <property type="entry name" value="OS02G0511800 PROTEIN"/>
    <property type="match status" value="1"/>
</dbReference>
<accession>A0A3B6H688</accession>
<dbReference type="GO" id="GO:0032040">
    <property type="term" value="C:small-subunit processome"/>
    <property type="evidence" value="ECO:0000318"/>
    <property type="project" value="GO_Central"/>
</dbReference>
<gene>
    <name evidence="2" type="primary">LOC123075770</name>
</gene>
<dbReference type="AlphaFoldDB" id="A0A3B6H688"/>
<sequence length="439" mass="50159">MRLRPLPSRRRRWRGPPAMGVRTKRGPIPPEGTITSIAYKLGNHGLILLLLETPSGFAILSFDGVQLYLPGAKENIWSNFGAEYMARYIVWLKQFKKFKDKSSAIRSDTSVCRRLSKFIKRWRRPGQMLVVGKPEYKTIIEASMGIPCIFDETVMEVMWGVKHIMHSLVPMEKSELTKEERLPMSQGLIMFLNRKGFDVKPEMVNECIVLSACALYDCDEIKKKHDASLRRAGEQLKDVSGINTQGWSLLKLSTALMLICFSEEEILVGEPEEIFTAEELSNFQDDAHEYDDKISKYPCRRIYEELVCAFEARAANRILLTSLVKEASVCFSPVPEACKVQPSHIAKNSINSFDNPPRKFVMPAPAIEQVCRTKKTVQPSRWVRMLSNVKLLPHMLTVFMKRGLGSCRLLQEIMTKVHRWRKMKLLTCRKIENVGGTAC</sequence>
<dbReference type="Gramene" id="TraesCS3D03G1116400.1">
    <property type="protein sequence ID" value="TraesCS3D03G1116400.1.CDS"/>
    <property type="gene ID" value="TraesCS3D03G1116400"/>
</dbReference>
<dbReference type="GeneID" id="123075770"/>
<dbReference type="Gramene" id="TraesROB_scaffold_055559_01G000200.1">
    <property type="protein sequence ID" value="TraesROB_scaffold_055559_01G000200.1"/>
    <property type="gene ID" value="TraesROB_scaffold_055559_01G000200"/>
</dbReference>
<dbReference type="OMA" id="HIMHSLV"/>
<reference evidence="2" key="2">
    <citation type="submission" date="2018-10" db="UniProtKB">
        <authorList>
            <consortium name="EnsemblPlants"/>
        </authorList>
    </citation>
    <scope>IDENTIFICATION</scope>
</reference>
<proteinExistence type="predicted"/>
<dbReference type="InterPro" id="IPR045056">
    <property type="entry name" value="Nop56/Nop58"/>
</dbReference>
<feature type="compositionally biased region" description="Basic residues" evidence="1">
    <location>
        <begin position="1"/>
        <end position="14"/>
    </location>
</feature>
<organism evidence="2">
    <name type="scientific">Triticum aestivum</name>
    <name type="common">Wheat</name>
    <dbReference type="NCBI Taxonomy" id="4565"/>
    <lineage>
        <taxon>Eukaryota</taxon>
        <taxon>Viridiplantae</taxon>
        <taxon>Streptophyta</taxon>
        <taxon>Embryophyta</taxon>
        <taxon>Tracheophyta</taxon>
        <taxon>Spermatophyta</taxon>
        <taxon>Magnoliopsida</taxon>
        <taxon>Liliopsida</taxon>
        <taxon>Poales</taxon>
        <taxon>Poaceae</taxon>
        <taxon>BOP clade</taxon>
        <taxon>Pooideae</taxon>
        <taxon>Triticodae</taxon>
        <taxon>Triticeae</taxon>
        <taxon>Triticinae</taxon>
        <taxon>Triticum</taxon>
    </lineage>
</organism>
<dbReference type="Gramene" id="TraesNOR3D03G02018080.1">
    <property type="protein sequence ID" value="TraesNOR3D03G02018080.1"/>
    <property type="gene ID" value="TraesNOR3D03G02018080"/>
</dbReference>
<dbReference type="Gramene" id="TraesSTA3D03G01986970.1">
    <property type="protein sequence ID" value="TraesSTA3D03G01986970.1"/>
    <property type="gene ID" value="TraesSTA3D03G01986970"/>
</dbReference>
<dbReference type="Gramene" id="TraesCS3D02G506000.1">
    <property type="protein sequence ID" value="TraesCS3D02G506000.1"/>
    <property type="gene ID" value="TraesCS3D02G506000"/>
</dbReference>
<dbReference type="Gramene" id="TraesPARA_EIv1.0_1171100.1">
    <property type="protein sequence ID" value="TraesPARA_EIv1.0_1171100.1.CDS"/>
    <property type="gene ID" value="TraesPARA_EIv1.0_1171100"/>
</dbReference>
<dbReference type="Proteomes" id="UP000019116">
    <property type="component" value="Chromosome 3D"/>
</dbReference>
<feature type="region of interest" description="Disordered" evidence="1">
    <location>
        <begin position="1"/>
        <end position="26"/>
    </location>
</feature>
<evidence type="ECO:0000313" key="3">
    <source>
        <dbReference type="Proteomes" id="UP000019116"/>
    </source>
</evidence>
<dbReference type="GO" id="GO:0031428">
    <property type="term" value="C:box C/D methylation guide snoRNP complex"/>
    <property type="evidence" value="ECO:0000318"/>
    <property type="project" value="GO_Central"/>
</dbReference>
<dbReference type="Gramene" id="TraesARI3D03G02026070.1">
    <property type="protein sequence ID" value="TraesARI3D03G02026070.1"/>
    <property type="gene ID" value="TraesARI3D03G02026070"/>
</dbReference>
<dbReference type="STRING" id="4565.A0A3B6H688"/>
<dbReference type="EnsemblPlants" id="TraesCS3D02G506000.1">
    <property type="protein sequence ID" value="TraesCS3D02G506000.1"/>
    <property type="gene ID" value="TraesCS3D02G506000"/>
</dbReference>
<dbReference type="OrthoDB" id="593392at2759"/>
<dbReference type="Gramene" id="TraesLDM3D03G01989900.1">
    <property type="protein sequence ID" value="TraesLDM3D03G01989900.1"/>
    <property type="gene ID" value="TraesLDM3D03G01989900"/>
</dbReference>
<protein>
    <submittedName>
        <fullName evidence="2">Uncharacterized protein</fullName>
    </submittedName>
</protein>
<dbReference type="Gramene" id="TraesCAD_scaffold_011013_01G000400.1">
    <property type="protein sequence ID" value="TraesCAD_scaffold_011013_01G000400.1"/>
    <property type="gene ID" value="TraesCAD_scaffold_011013_01G000400"/>
</dbReference>
<name>A0A3B6H688_WHEAT</name>
<dbReference type="Gramene" id="TraesJUL3D03G02010060.1">
    <property type="protein sequence ID" value="TraesJUL3D03G02010060.1"/>
    <property type="gene ID" value="TraesJUL3D03G02010060"/>
</dbReference>
<dbReference type="SMR" id="A0A3B6H688"/>
<dbReference type="Gramene" id="TraesWEE_scaffold_007043_01G000400.1">
    <property type="protein sequence ID" value="TraesWEE_scaffold_007043_01G000400.1"/>
    <property type="gene ID" value="TraesWEE_scaffold_007043_01G000400"/>
</dbReference>